<dbReference type="AlphaFoldDB" id="A0A3M6U6R9"/>
<comment type="caution">
    <text evidence="1">The sequence shown here is derived from an EMBL/GenBank/DDBJ whole genome shotgun (WGS) entry which is preliminary data.</text>
</comment>
<protein>
    <submittedName>
        <fullName evidence="1">Uncharacterized protein</fullName>
    </submittedName>
</protein>
<name>A0A3M6U6R9_POCDA</name>
<reference evidence="1 2" key="1">
    <citation type="journal article" date="2018" name="Sci. Rep.">
        <title>Comparative analysis of the Pocillopora damicornis genome highlights role of immune system in coral evolution.</title>
        <authorList>
            <person name="Cunning R."/>
            <person name="Bay R.A."/>
            <person name="Gillette P."/>
            <person name="Baker A.C."/>
            <person name="Traylor-Knowles N."/>
        </authorList>
    </citation>
    <scope>NUCLEOTIDE SEQUENCE [LARGE SCALE GENOMIC DNA]</scope>
    <source>
        <strain evidence="1">RSMAS</strain>
        <tissue evidence="1">Whole animal</tissue>
    </source>
</reference>
<evidence type="ECO:0000313" key="1">
    <source>
        <dbReference type="EMBL" id="RMX49266.1"/>
    </source>
</evidence>
<feature type="non-terminal residue" evidence="1">
    <location>
        <position position="1"/>
    </location>
</feature>
<feature type="non-terminal residue" evidence="1">
    <location>
        <position position="82"/>
    </location>
</feature>
<organism evidence="1 2">
    <name type="scientific">Pocillopora damicornis</name>
    <name type="common">Cauliflower coral</name>
    <name type="synonym">Millepora damicornis</name>
    <dbReference type="NCBI Taxonomy" id="46731"/>
    <lineage>
        <taxon>Eukaryota</taxon>
        <taxon>Metazoa</taxon>
        <taxon>Cnidaria</taxon>
        <taxon>Anthozoa</taxon>
        <taxon>Hexacorallia</taxon>
        <taxon>Scleractinia</taxon>
        <taxon>Astrocoeniina</taxon>
        <taxon>Pocilloporidae</taxon>
        <taxon>Pocillopora</taxon>
    </lineage>
</organism>
<evidence type="ECO:0000313" key="2">
    <source>
        <dbReference type="Proteomes" id="UP000275408"/>
    </source>
</evidence>
<sequence>NTINLGFESLGAISSCRPKSSIDRLSFLEKRDPILTQKSTSRMLLQRTNCSVDSSTTAIRSVPPAGLKRAYEFGLCAGLIRQ</sequence>
<accession>A0A3M6U6R9</accession>
<dbReference type="EMBL" id="RCHS01002152">
    <property type="protein sequence ID" value="RMX49266.1"/>
    <property type="molecule type" value="Genomic_DNA"/>
</dbReference>
<dbReference type="Proteomes" id="UP000275408">
    <property type="component" value="Unassembled WGS sequence"/>
</dbReference>
<keyword evidence="2" id="KW-1185">Reference proteome</keyword>
<proteinExistence type="predicted"/>
<gene>
    <name evidence="1" type="ORF">pdam_00013581</name>
</gene>